<name>A0ACA9LVA2_9GLOM</name>
<protein>
    <submittedName>
        <fullName evidence="1">5586_t:CDS:1</fullName>
    </submittedName>
</protein>
<organism evidence="1 2">
    <name type="scientific">Racocetra persica</name>
    <dbReference type="NCBI Taxonomy" id="160502"/>
    <lineage>
        <taxon>Eukaryota</taxon>
        <taxon>Fungi</taxon>
        <taxon>Fungi incertae sedis</taxon>
        <taxon>Mucoromycota</taxon>
        <taxon>Glomeromycotina</taxon>
        <taxon>Glomeromycetes</taxon>
        <taxon>Diversisporales</taxon>
        <taxon>Gigasporaceae</taxon>
        <taxon>Racocetra</taxon>
    </lineage>
</organism>
<evidence type="ECO:0000313" key="2">
    <source>
        <dbReference type="Proteomes" id="UP000789920"/>
    </source>
</evidence>
<sequence>MKKQVGGAIGKSVGHAFSTLPKTFFGGRGHYSEDKFVYQLRRSHKVYHRTVKDFFEGFKGELTFGFQREGSHTDFDLTRTEESGTLPVGREGGYTIGKPTISAPNAERKDFDGSFDYGGGYTGGGNGYLCQYREGASEKIKLNWSDYQAYKNKPYQKIAFGKPDEEYRFGTGSGTIVCRYMKGDSDEEEIYQADDPEHTTWILKKDLDRYSDGICLFKEVKGIKILTQKVEVDFNSLNLQFTVNIQGFSGIEAQVLSSGGMMLPDTNTLNTNQLQMPTQIQSMVNTEQIFVPLEMPQLTPLQNMMDMNQQYLQNNISQQENIHQNEYLKEIEKRKTVYQEKYYPASGRCFVYSFQETRYKDLFTPVATILAPKEIEETKNLQDKVKKLNAEINELKSKVDKDGKPFASLTNLRTELDELKKEIQLAGIKKESFEDLKKQNQDLLKKIHEAEAEPYILHAQPVKKISEIISKQLEVKQKELDNLKNKTLKETKQENKRVELINGYLRKKIKGEVLSEVEETVLDILENKSGGRELEINRIIGGKEVKVKLKLDS</sequence>
<dbReference type="EMBL" id="CAJVQC010005281">
    <property type="protein sequence ID" value="CAG8551729.1"/>
    <property type="molecule type" value="Genomic_DNA"/>
</dbReference>
<keyword evidence="2" id="KW-1185">Reference proteome</keyword>
<proteinExistence type="predicted"/>
<evidence type="ECO:0000313" key="1">
    <source>
        <dbReference type="EMBL" id="CAG8551729.1"/>
    </source>
</evidence>
<comment type="caution">
    <text evidence="1">The sequence shown here is derived from an EMBL/GenBank/DDBJ whole genome shotgun (WGS) entry which is preliminary data.</text>
</comment>
<accession>A0ACA9LVA2</accession>
<gene>
    <name evidence="1" type="ORF">RPERSI_LOCUS3987</name>
</gene>
<reference evidence="1" key="1">
    <citation type="submission" date="2021-06" db="EMBL/GenBank/DDBJ databases">
        <authorList>
            <person name="Kallberg Y."/>
            <person name="Tangrot J."/>
            <person name="Rosling A."/>
        </authorList>
    </citation>
    <scope>NUCLEOTIDE SEQUENCE</scope>
    <source>
        <strain evidence="1">MA461A</strain>
    </source>
</reference>
<dbReference type="Proteomes" id="UP000789920">
    <property type="component" value="Unassembled WGS sequence"/>
</dbReference>